<keyword evidence="13" id="KW-1185">Reference proteome</keyword>
<evidence type="ECO:0000256" key="3">
    <source>
        <dbReference type="ARBA" id="ARBA00012239"/>
    </source>
</evidence>
<dbReference type="EMBL" id="OX458333">
    <property type="protein sequence ID" value="CAI8962691.1"/>
    <property type="molecule type" value="Genomic_DNA"/>
</dbReference>
<evidence type="ECO:0000256" key="10">
    <source>
        <dbReference type="RuleBase" id="RU004504"/>
    </source>
</evidence>
<evidence type="ECO:0000256" key="5">
    <source>
        <dbReference type="ARBA" id="ARBA00022723"/>
    </source>
</evidence>
<proteinExistence type="inferred from homology"/>
<comment type="catalytic activity">
    <reaction evidence="9">
        <text>(sulfur carrier)-H + L-cysteine = (sulfur carrier)-SH + L-alanine</text>
        <dbReference type="Rhea" id="RHEA:43892"/>
        <dbReference type="Rhea" id="RHEA-COMP:14737"/>
        <dbReference type="Rhea" id="RHEA-COMP:14739"/>
        <dbReference type="ChEBI" id="CHEBI:29917"/>
        <dbReference type="ChEBI" id="CHEBI:35235"/>
        <dbReference type="ChEBI" id="CHEBI:57972"/>
        <dbReference type="ChEBI" id="CHEBI:64428"/>
        <dbReference type="EC" id="2.8.1.7"/>
    </reaction>
</comment>
<evidence type="ECO:0000256" key="9">
    <source>
        <dbReference type="ARBA" id="ARBA00050776"/>
    </source>
</evidence>
<dbReference type="Gene3D" id="1.10.260.50">
    <property type="match status" value="1"/>
</dbReference>
<organism evidence="12 13">
    <name type="scientific">Methylocaldum szegediense</name>
    <dbReference type="NCBI Taxonomy" id="73780"/>
    <lineage>
        <taxon>Bacteria</taxon>
        <taxon>Pseudomonadati</taxon>
        <taxon>Pseudomonadota</taxon>
        <taxon>Gammaproteobacteria</taxon>
        <taxon>Methylococcales</taxon>
        <taxon>Methylococcaceae</taxon>
        <taxon>Methylocaldum</taxon>
    </lineage>
</organism>
<dbReference type="PROSITE" id="PS00595">
    <property type="entry name" value="AA_TRANSFER_CLASS_5"/>
    <property type="match status" value="1"/>
</dbReference>
<protein>
    <recommendedName>
        <fullName evidence="3">cysteine desulfurase</fullName>
        <ecNumber evidence="3">2.8.1.7</ecNumber>
    </recommendedName>
</protein>
<dbReference type="SUPFAM" id="SSF53383">
    <property type="entry name" value="PLP-dependent transferases"/>
    <property type="match status" value="1"/>
</dbReference>
<dbReference type="Pfam" id="PF00266">
    <property type="entry name" value="Aminotran_5"/>
    <property type="match status" value="1"/>
</dbReference>
<dbReference type="InterPro" id="IPR000192">
    <property type="entry name" value="Aminotrans_V_dom"/>
</dbReference>
<dbReference type="GO" id="GO:0031071">
    <property type="term" value="F:cysteine desulfurase activity"/>
    <property type="evidence" value="ECO:0007669"/>
    <property type="project" value="UniProtKB-EC"/>
</dbReference>
<reference evidence="12 13" key="1">
    <citation type="submission" date="2023-03" db="EMBL/GenBank/DDBJ databases">
        <authorList>
            <person name="Pearce D."/>
        </authorList>
    </citation>
    <scope>NUCLEOTIDE SEQUENCE [LARGE SCALE GENOMIC DNA]</scope>
    <source>
        <strain evidence="12">Msz</strain>
    </source>
</reference>
<comment type="cofactor">
    <cofactor evidence="1 10">
        <name>pyridoxal 5'-phosphate</name>
        <dbReference type="ChEBI" id="CHEBI:597326"/>
    </cofactor>
</comment>
<evidence type="ECO:0000256" key="2">
    <source>
        <dbReference type="ARBA" id="ARBA00006490"/>
    </source>
</evidence>
<dbReference type="InterPro" id="IPR015422">
    <property type="entry name" value="PyrdxlP-dep_Trfase_small"/>
</dbReference>
<name>A0ABM9I8P9_9GAMM</name>
<keyword evidence="7" id="KW-0408">Iron</keyword>
<accession>A0ABM9I8P9</accession>
<dbReference type="Gene3D" id="3.90.1150.10">
    <property type="entry name" value="Aspartate Aminotransferase, domain 1"/>
    <property type="match status" value="1"/>
</dbReference>
<keyword evidence="8" id="KW-0411">Iron-sulfur</keyword>
<dbReference type="InterPro" id="IPR020578">
    <property type="entry name" value="Aminotrans_V_PyrdxlP_BS"/>
</dbReference>
<keyword evidence="5" id="KW-0479">Metal-binding</keyword>
<evidence type="ECO:0000256" key="7">
    <source>
        <dbReference type="ARBA" id="ARBA00023004"/>
    </source>
</evidence>
<dbReference type="EC" id="2.8.1.7" evidence="3"/>
<comment type="similarity">
    <text evidence="2">Belongs to the class-V pyridoxal-phosphate-dependent aminotransferase family. NifS/IscS subfamily.</text>
</comment>
<gene>
    <name evidence="12" type="primary">nifS</name>
    <name evidence="12" type="ORF">MSZNOR_4696</name>
</gene>
<dbReference type="PANTHER" id="PTHR11601">
    <property type="entry name" value="CYSTEINE DESULFURYLASE FAMILY MEMBER"/>
    <property type="match status" value="1"/>
</dbReference>
<feature type="domain" description="Aminotransferase class V" evidence="11">
    <location>
        <begin position="6"/>
        <end position="366"/>
    </location>
</feature>
<evidence type="ECO:0000256" key="6">
    <source>
        <dbReference type="ARBA" id="ARBA00022898"/>
    </source>
</evidence>
<dbReference type="InterPro" id="IPR016454">
    <property type="entry name" value="Cysteine_dSase"/>
</dbReference>
<dbReference type="PIRSF" id="PIRSF005572">
    <property type="entry name" value="NifS"/>
    <property type="match status" value="1"/>
</dbReference>
<evidence type="ECO:0000256" key="1">
    <source>
        <dbReference type="ARBA" id="ARBA00001933"/>
    </source>
</evidence>
<keyword evidence="6" id="KW-0663">Pyridoxal phosphate</keyword>
<dbReference type="InterPro" id="IPR015421">
    <property type="entry name" value="PyrdxlP-dep_Trfase_major"/>
</dbReference>
<evidence type="ECO:0000313" key="13">
    <source>
        <dbReference type="Proteomes" id="UP001162030"/>
    </source>
</evidence>
<evidence type="ECO:0000313" key="12">
    <source>
        <dbReference type="EMBL" id="CAI8962691.1"/>
    </source>
</evidence>
<dbReference type="PANTHER" id="PTHR11601:SF34">
    <property type="entry name" value="CYSTEINE DESULFURASE"/>
    <property type="match status" value="1"/>
</dbReference>
<keyword evidence="4 12" id="KW-0808">Transferase</keyword>
<dbReference type="RefSeq" id="WP_026609987.1">
    <property type="nucleotide sequence ID" value="NZ_OX458333.1"/>
</dbReference>
<dbReference type="InterPro" id="IPR015424">
    <property type="entry name" value="PyrdxlP-dep_Trfase"/>
</dbReference>
<dbReference type="Gene3D" id="3.40.640.10">
    <property type="entry name" value="Type I PLP-dependent aspartate aminotransferase-like (Major domain)"/>
    <property type="match status" value="1"/>
</dbReference>
<sequence>MSDAIVYLDNNATTVVAPECIEAMVHCLRETYGNPSSKHGIGESAKVETIAARSKVAALLGATPPEIVFTSGGTESNHQAILGGLALSPGKRHIVTSQVEHPSTLALMRHLESQGVQVSYLPVDSHGRLDLEDLERAITEDTALVSLMWANNETGVLFPIEDAVAIARTKGVLFHTDAVQAVGKTPIDLARVPVDFLSFSSHKIHGPKGIGVLFVRKGRKLPPLLFGHQERGRRGSTENVPGMVALGVAAELAAAGLASSGPRIGALRDRLENELLALIPGAFVNGAGAERVANTTSLCLGTIEAEPILDKLDRAGICASAGAACTASGTEPSHVLTAMGRSAEAALATIRFSLSRYTTEEEIDRVIEVLPGIVRTFRAEAA</sequence>
<evidence type="ECO:0000256" key="8">
    <source>
        <dbReference type="ARBA" id="ARBA00023014"/>
    </source>
</evidence>
<dbReference type="Proteomes" id="UP001162030">
    <property type="component" value="Chromosome"/>
</dbReference>
<evidence type="ECO:0000256" key="4">
    <source>
        <dbReference type="ARBA" id="ARBA00022679"/>
    </source>
</evidence>
<evidence type="ECO:0000259" key="11">
    <source>
        <dbReference type="Pfam" id="PF00266"/>
    </source>
</evidence>